<dbReference type="InterPro" id="IPR000843">
    <property type="entry name" value="HTH_LacI"/>
</dbReference>
<protein>
    <submittedName>
        <fullName evidence="5">LacI family DNA-binding transcriptional regulator</fullName>
    </submittedName>
</protein>
<evidence type="ECO:0000313" key="5">
    <source>
        <dbReference type="EMBL" id="QKN23483.1"/>
    </source>
</evidence>
<dbReference type="SMART" id="SM00354">
    <property type="entry name" value="HTH_LACI"/>
    <property type="match status" value="1"/>
</dbReference>
<dbReference type="KEGG" id="clf:GJQ69_02660"/>
<evidence type="ECO:0000313" key="6">
    <source>
        <dbReference type="EMBL" id="QKO29839.1"/>
    </source>
</evidence>
<dbReference type="RefSeq" id="WP_086036302.1">
    <property type="nucleotide sequence ID" value="NZ_CP046051.1"/>
</dbReference>
<keyword evidence="3" id="KW-0804">Transcription</keyword>
<dbReference type="SUPFAM" id="SSF47413">
    <property type="entry name" value="lambda repressor-like DNA-binding domains"/>
    <property type="match status" value="1"/>
</dbReference>
<evidence type="ECO:0000313" key="7">
    <source>
        <dbReference type="Proteomes" id="UP000501316"/>
    </source>
</evidence>
<dbReference type="EMBL" id="CP046051">
    <property type="protein sequence ID" value="QKN23483.1"/>
    <property type="molecule type" value="Genomic_DNA"/>
</dbReference>
<dbReference type="InterPro" id="IPR010982">
    <property type="entry name" value="Lambda_DNA-bd_dom_sf"/>
</dbReference>
<sequence>MSTLSIRDIAKMAGVSVTTVSRVLNNYPDVSEGTKRRVQRVIAECDYQPNNAARNLKRTHSNAVGLLMEGSATPFITDLSDIIEAEINAHGYTLVPHRVTNGVSGVDTAVQLVMEKRLKGLIICGGYFIHSLEQLKRLPVPAVFCTTTLSGIDHSTYSSVHVDDRQAAMEAVNYLVSIGHRDIAILGGIENDSGGVSGQRLSGYYDALKQHHIPLDPTLVRYGGLFTMQRGYDATCELLSGSRQPSAVFCVADSLAVGACKAIFNAGLRVPQDISVMGFDGTDMARFYEPSICTVRQPKESIAKKTVEVLISLMEKKGPNRHIIFPTEIVTGGSCASPGNSVKSHQ</sequence>
<dbReference type="SUPFAM" id="SSF53822">
    <property type="entry name" value="Periplasmic binding protein-like I"/>
    <property type="match status" value="1"/>
</dbReference>
<evidence type="ECO:0000256" key="3">
    <source>
        <dbReference type="ARBA" id="ARBA00023163"/>
    </source>
</evidence>
<dbReference type="PANTHER" id="PTHR30146">
    <property type="entry name" value="LACI-RELATED TRANSCRIPTIONAL REPRESSOR"/>
    <property type="match status" value="1"/>
</dbReference>
<dbReference type="InterPro" id="IPR046335">
    <property type="entry name" value="LacI/GalR-like_sensor"/>
</dbReference>
<dbReference type="PROSITE" id="PS00356">
    <property type="entry name" value="HTH_LACI_1"/>
    <property type="match status" value="1"/>
</dbReference>
<dbReference type="Proteomes" id="UP000501316">
    <property type="component" value="Chromosome"/>
</dbReference>
<dbReference type="PANTHER" id="PTHR30146:SF109">
    <property type="entry name" value="HTH-TYPE TRANSCRIPTIONAL REGULATOR GALS"/>
    <property type="match status" value="1"/>
</dbReference>
<reference evidence="7 8" key="1">
    <citation type="submission" date="2019-11" db="EMBL/GenBank/DDBJ databases">
        <authorList>
            <person name="Ren C."/>
            <person name="Wang H."/>
            <person name="Xu Y."/>
        </authorList>
    </citation>
    <scope>NUCLEOTIDE SEQUENCE [LARGE SCALE GENOMIC DNA]</scope>
    <source>
        <strain evidence="8">JNU-WLY1368</strain>
        <strain evidence="5 7">LBM 19010</strain>
    </source>
</reference>
<reference evidence="6" key="2">
    <citation type="journal article" date="2021" name="Appl. Environ. Microbiol.">
        <title>Adaptability of a Caproate-Producing Bacterium Contributes to Its Dominance in an Anaerobic Fermentation System.</title>
        <authorList>
            <person name="Wang H."/>
            <person name="Gu Y."/>
            <person name="Zhou W."/>
            <person name="Zhao D."/>
            <person name="Qiao Z."/>
            <person name="Zheng J."/>
            <person name="Gao J."/>
            <person name="Chen X."/>
            <person name="Ren C."/>
            <person name="Xu Y."/>
        </authorList>
    </citation>
    <scope>NUCLEOTIDE SEQUENCE</scope>
    <source>
        <strain evidence="6">JNU-WLY1368</strain>
    </source>
</reference>
<keyword evidence="1" id="KW-0805">Transcription regulation</keyword>
<evidence type="ECO:0000256" key="2">
    <source>
        <dbReference type="ARBA" id="ARBA00023125"/>
    </source>
</evidence>
<proteinExistence type="predicted"/>
<dbReference type="Gene3D" id="3.40.50.2300">
    <property type="match status" value="2"/>
</dbReference>
<dbReference type="Gene3D" id="1.10.260.40">
    <property type="entry name" value="lambda repressor-like DNA-binding domains"/>
    <property type="match status" value="1"/>
</dbReference>
<dbReference type="EMBL" id="CP046161">
    <property type="protein sequence ID" value="QKO29839.1"/>
    <property type="molecule type" value="Genomic_DNA"/>
</dbReference>
<dbReference type="PROSITE" id="PS50932">
    <property type="entry name" value="HTH_LACI_2"/>
    <property type="match status" value="1"/>
</dbReference>
<accession>A0A859DTG0</accession>
<evidence type="ECO:0000259" key="4">
    <source>
        <dbReference type="PROSITE" id="PS50932"/>
    </source>
</evidence>
<reference evidence="6" key="3">
    <citation type="journal article" date="2022" name="Int. J. Syst. Evol. Microbiol.">
        <title>Caproicibacterium lactatifermentans sp. nov., isolated from pit clay used for the production of Chinese strong aroma-type liquor.</title>
        <authorList>
            <person name="Wang H."/>
            <person name="Gu Y."/>
            <person name="Zhao D."/>
            <person name="Qiao Z."/>
            <person name="Zheng J."/>
            <person name="Gao J."/>
            <person name="Ren C."/>
            <person name="Xu Y."/>
        </authorList>
    </citation>
    <scope>NUCLEOTIDE SEQUENCE</scope>
    <source>
        <strain evidence="6">JNU-WLY1368</strain>
    </source>
</reference>
<dbReference type="GO" id="GO:0003700">
    <property type="term" value="F:DNA-binding transcription factor activity"/>
    <property type="evidence" value="ECO:0007669"/>
    <property type="project" value="TreeGrafter"/>
</dbReference>
<feature type="domain" description="HTH lacI-type" evidence="4">
    <location>
        <begin position="4"/>
        <end position="58"/>
    </location>
</feature>
<dbReference type="CDD" id="cd01392">
    <property type="entry name" value="HTH_LacI"/>
    <property type="match status" value="1"/>
</dbReference>
<dbReference type="Pfam" id="PF13377">
    <property type="entry name" value="Peripla_BP_3"/>
    <property type="match status" value="1"/>
</dbReference>
<dbReference type="PRINTS" id="PR00036">
    <property type="entry name" value="HTHLACI"/>
</dbReference>
<keyword evidence="8" id="KW-1185">Reference proteome</keyword>
<dbReference type="InterPro" id="IPR028082">
    <property type="entry name" value="Peripla_BP_I"/>
</dbReference>
<organism evidence="5 7">
    <name type="scientific">Caproicibacterium lactatifermentans</name>
    <dbReference type="NCBI Taxonomy" id="2666138"/>
    <lineage>
        <taxon>Bacteria</taxon>
        <taxon>Bacillati</taxon>
        <taxon>Bacillota</taxon>
        <taxon>Clostridia</taxon>
        <taxon>Eubacteriales</taxon>
        <taxon>Oscillospiraceae</taxon>
        <taxon>Caproicibacterium</taxon>
    </lineage>
</organism>
<evidence type="ECO:0000313" key="8">
    <source>
        <dbReference type="Proteomes" id="UP000509623"/>
    </source>
</evidence>
<keyword evidence="2 5" id="KW-0238">DNA-binding</keyword>
<dbReference type="GO" id="GO:0000976">
    <property type="term" value="F:transcription cis-regulatory region binding"/>
    <property type="evidence" value="ECO:0007669"/>
    <property type="project" value="TreeGrafter"/>
</dbReference>
<gene>
    <name evidence="5" type="ORF">GJQ69_02660</name>
    <name evidence="6" type="ORF">GKP14_01710</name>
</gene>
<dbReference type="Proteomes" id="UP000509623">
    <property type="component" value="Chromosome"/>
</dbReference>
<name>A0A859DTG0_9FIRM</name>
<evidence type="ECO:0000256" key="1">
    <source>
        <dbReference type="ARBA" id="ARBA00023015"/>
    </source>
</evidence>
<dbReference type="Pfam" id="PF00356">
    <property type="entry name" value="LacI"/>
    <property type="match status" value="1"/>
</dbReference>
<dbReference type="AlphaFoldDB" id="A0A859DTG0"/>
<dbReference type="CDD" id="cd06267">
    <property type="entry name" value="PBP1_LacI_sugar_binding-like"/>
    <property type="match status" value="1"/>
</dbReference>